<dbReference type="Proteomes" id="UP000766246">
    <property type="component" value="Unassembled WGS sequence"/>
</dbReference>
<dbReference type="AlphaFoldDB" id="A0A927UC15"/>
<sequence>MSNTCCTDIYIYSEDEKGLIEMNKALEIADPRKIKTTWVQYVGEKLGLCKVKGCHAYDENDEFISAESRIVNHDVHTQFLHIGCYDSWNPHFKLYDMMAKKFLSDYKFLYESCEPSEDLFVSNKPEVAGTWTVMVNDGEFEGGNEEYMQTENAIAHLNGLLKINMATMREIEEYIDRNDIDIKIYQYEEVPYEDYC</sequence>
<gene>
    <name evidence="1" type="ORF">E7272_07495</name>
</gene>
<evidence type="ECO:0000313" key="2">
    <source>
        <dbReference type="Proteomes" id="UP000766246"/>
    </source>
</evidence>
<proteinExistence type="predicted"/>
<organism evidence="1 2">
    <name type="scientific">Pseudobutyrivibrio ruminis</name>
    <dbReference type="NCBI Taxonomy" id="46206"/>
    <lineage>
        <taxon>Bacteria</taxon>
        <taxon>Bacillati</taxon>
        <taxon>Bacillota</taxon>
        <taxon>Clostridia</taxon>
        <taxon>Lachnospirales</taxon>
        <taxon>Lachnospiraceae</taxon>
        <taxon>Pseudobutyrivibrio</taxon>
    </lineage>
</organism>
<protein>
    <submittedName>
        <fullName evidence="1">Uncharacterized protein</fullName>
    </submittedName>
</protein>
<evidence type="ECO:0000313" key="1">
    <source>
        <dbReference type="EMBL" id="MBE5919675.1"/>
    </source>
</evidence>
<reference evidence="1" key="1">
    <citation type="submission" date="2019-04" db="EMBL/GenBank/DDBJ databases">
        <title>Evolution of Biomass-Degrading Anaerobic Consortia Revealed by Metagenomics.</title>
        <authorList>
            <person name="Peng X."/>
        </authorList>
    </citation>
    <scope>NUCLEOTIDE SEQUENCE</scope>
    <source>
        <strain evidence="1">SIG311</strain>
    </source>
</reference>
<name>A0A927UC15_9FIRM</name>
<accession>A0A927UC15</accession>
<dbReference type="EMBL" id="SVER01000017">
    <property type="protein sequence ID" value="MBE5919675.1"/>
    <property type="molecule type" value="Genomic_DNA"/>
</dbReference>
<comment type="caution">
    <text evidence="1">The sequence shown here is derived from an EMBL/GenBank/DDBJ whole genome shotgun (WGS) entry which is preliminary data.</text>
</comment>